<reference evidence="2" key="1">
    <citation type="submission" date="2025-08" db="UniProtKB">
        <authorList>
            <consortium name="WormBaseParasite"/>
        </authorList>
    </citation>
    <scope>IDENTIFICATION</scope>
    <source>
        <strain evidence="2">KR3021</strain>
    </source>
</reference>
<name>A0AC35TFY6_9BILA</name>
<dbReference type="WBParaSite" id="RSKR_0000013500.1">
    <property type="protein sequence ID" value="RSKR_0000013500.1"/>
    <property type="gene ID" value="RSKR_0000013500"/>
</dbReference>
<dbReference type="Proteomes" id="UP000095286">
    <property type="component" value="Unplaced"/>
</dbReference>
<proteinExistence type="predicted"/>
<organism evidence="1 2">
    <name type="scientific">Rhabditophanes sp. KR3021</name>
    <dbReference type="NCBI Taxonomy" id="114890"/>
    <lineage>
        <taxon>Eukaryota</taxon>
        <taxon>Metazoa</taxon>
        <taxon>Ecdysozoa</taxon>
        <taxon>Nematoda</taxon>
        <taxon>Chromadorea</taxon>
        <taxon>Rhabditida</taxon>
        <taxon>Tylenchina</taxon>
        <taxon>Panagrolaimomorpha</taxon>
        <taxon>Strongyloidoidea</taxon>
        <taxon>Alloionematidae</taxon>
        <taxon>Rhabditophanes</taxon>
    </lineage>
</organism>
<evidence type="ECO:0000313" key="2">
    <source>
        <dbReference type="WBParaSite" id="RSKR_0000013500.1"/>
    </source>
</evidence>
<sequence length="305" mass="35114">MSKICHHFQNAEDGDISKVGLDTFDTFPLATLETVFCKERICKMSQEDAFTIFKNWMAYDFKARKDKWLDLVDLINLIGGSKRKRAVIGYDFTTNEVNLFSDMTIDMFDHAAENIEQTIFIFGGPNELRNLDNIFTFDTSTFQFKRSALKLNKSRHSFGSCAFDKNIYIMGERYDGSVSNVVEIYDPREGICHSLEKMLCGRQRSAYTKLNNQIYAFGGWYCIGRNEATVYEIRNDSWLKLAPLKTSLCLIKATEFRNKLYLFGGVVPNDSRSKDVNIYTPATGNWTMSTKKLPYYMDSYAMATH</sequence>
<accession>A0AC35TFY6</accession>
<evidence type="ECO:0000313" key="1">
    <source>
        <dbReference type="Proteomes" id="UP000095286"/>
    </source>
</evidence>
<protein>
    <submittedName>
        <fullName evidence="2">BACK domain-containing protein</fullName>
    </submittedName>
</protein>